<dbReference type="Proteomes" id="UP000319712">
    <property type="component" value="Unassembled WGS sequence"/>
</dbReference>
<dbReference type="GO" id="GO:0003676">
    <property type="term" value="F:nucleic acid binding"/>
    <property type="evidence" value="ECO:0007669"/>
    <property type="project" value="InterPro"/>
</dbReference>
<keyword evidence="4" id="KW-0808">Transferase</keyword>
<comment type="similarity">
    <text evidence="1">Belongs to the N(4)/N(6)-methyltransferase family.</text>
</comment>
<dbReference type="EMBL" id="FXTD01000007">
    <property type="protein sequence ID" value="SMO72884.1"/>
    <property type="molecule type" value="Genomic_DNA"/>
</dbReference>
<keyword evidence="11" id="KW-1185">Reference proteome</keyword>
<feature type="compositionally biased region" description="Polar residues" evidence="7">
    <location>
        <begin position="1"/>
        <end position="25"/>
    </location>
</feature>
<dbReference type="Pfam" id="PF22837">
    <property type="entry name" value="M_Eco57I_C"/>
    <property type="match status" value="1"/>
</dbReference>
<proteinExistence type="inferred from homology"/>
<dbReference type="Pfam" id="PF07669">
    <property type="entry name" value="Eco57I"/>
    <property type="match status" value="1"/>
</dbReference>
<dbReference type="GO" id="GO:0006304">
    <property type="term" value="P:DNA modification"/>
    <property type="evidence" value="ECO:0007669"/>
    <property type="project" value="InterPro"/>
</dbReference>
<evidence type="ECO:0000259" key="9">
    <source>
        <dbReference type="Pfam" id="PF22837"/>
    </source>
</evidence>
<evidence type="ECO:0000256" key="5">
    <source>
        <dbReference type="ARBA" id="ARBA00022691"/>
    </source>
</evidence>
<dbReference type="InterPro" id="IPR011639">
    <property type="entry name" value="MethylTrfase_TaqI-like_dom"/>
</dbReference>
<dbReference type="EC" id="2.1.1.72" evidence="2"/>
<dbReference type="PANTHER" id="PTHR33841:SF5">
    <property type="entry name" value="DNA METHYLASE (MODIFICATION METHYLASE) (METHYLTRANSFERASE)-RELATED"/>
    <property type="match status" value="1"/>
</dbReference>
<evidence type="ECO:0000256" key="3">
    <source>
        <dbReference type="ARBA" id="ARBA00022603"/>
    </source>
</evidence>
<dbReference type="GO" id="GO:0032259">
    <property type="term" value="P:methylation"/>
    <property type="evidence" value="ECO:0007669"/>
    <property type="project" value="UniProtKB-KW"/>
</dbReference>
<keyword evidence="5" id="KW-0949">S-adenosyl-L-methionine</keyword>
<sequence>MTSDHTISNTPLTAPSNTVPKNGQTPDEGLSAGKAHDLDSGINPFETNIPESTSDYPAPPYDEQADIDGLVKILKEVAEEIVEKLDTRQREEFQEQLAAWCEKHGFDSVEQSHTRTLIARQAALYLLLKATLYERYTHQGELPSLSAKRDIGFLLEGVWAHDVEIGWCILDDLISQLNYGTVEHILAVREELNESTQPAEDIGRVYAVLLPKTDRLTLGQFRTPPGPGKLLRWWAVRGDDTVLDPGIGPGILSSSFHPNWKIGTDEKSVVGVDRSPLSTLMAKTTMILYRQPYELRETDFLQLSREELPNIDSIVCNPPYTQISDSTAAYQSTIDRFQEDSDTSIERKSPLYSHFITHATTLLDDGDRFALLIPAAWMHTQYGVELKQFLLDEYEITAVIGHGSNDFITGADVSSVIVLLERTEDQAVRNHNEIVFGRLTESIAWIDEHGGVGQILSKIRDDDASGTPAFESVTRQQGKVDPEANWSQFMQSTAITTKISNHHHLAQLQDFAEVSYGRTTGNNKRFYLSDEEWQQENIEPAYQYPLLKGPKDHDEYVLTDEDIDKSLFHAAADESTLEPEAREYIEKVESELAEMEDTTKEKRVNSAPGPWYYIQPKLSEMTLPYGIHDRHSIYINNTNAHTHKRFVCIDPHEKVTQNILFALLNSTLETLLLELHGVVRNGGLLEMKSVGELPMIDLDKLTASDRAGLQAAAEMLKSEGIQPLRAQLGTADPNAVSIETVVDSQRAIDEIVMGDVMGLSQQEQEQVYQEVLQRVTERISS</sequence>
<dbReference type="CDD" id="cd02440">
    <property type="entry name" value="AdoMet_MTases"/>
    <property type="match status" value="1"/>
</dbReference>
<keyword evidence="3 10" id="KW-0489">Methyltransferase</keyword>
<evidence type="ECO:0000256" key="4">
    <source>
        <dbReference type="ARBA" id="ARBA00022679"/>
    </source>
</evidence>
<comment type="catalytic activity">
    <reaction evidence="6">
        <text>a 2'-deoxyadenosine in DNA + S-adenosyl-L-methionine = an N(6)-methyl-2'-deoxyadenosine in DNA + S-adenosyl-L-homocysteine + H(+)</text>
        <dbReference type="Rhea" id="RHEA:15197"/>
        <dbReference type="Rhea" id="RHEA-COMP:12418"/>
        <dbReference type="Rhea" id="RHEA-COMP:12419"/>
        <dbReference type="ChEBI" id="CHEBI:15378"/>
        <dbReference type="ChEBI" id="CHEBI:57856"/>
        <dbReference type="ChEBI" id="CHEBI:59789"/>
        <dbReference type="ChEBI" id="CHEBI:90615"/>
        <dbReference type="ChEBI" id="CHEBI:90616"/>
        <dbReference type="EC" id="2.1.1.72"/>
    </reaction>
</comment>
<evidence type="ECO:0000313" key="10">
    <source>
        <dbReference type="EMBL" id="SMO72884.1"/>
    </source>
</evidence>
<feature type="domain" description="Type II methyltransferase M.Eco57I C-terminal" evidence="9">
    <location>
        <begin position="493"/>
        <end position="720"/>
    </location>
</feature>
<dbReference type="InterPro" id="IPR029063">
    <property type="entry name" value="SAM-dependent_MTases_sf"/>
</dbReference>
<dbReference type="AlphaFoldDB" id="A0A521DMD5"/>
<dbReference type="PANTHER" id="PTHR33841">
    <property type="entry name" value="DNA METHYLTRANSFERASE YEEA-RELATED"/>
    <property type="match status" value="1"/>
</dbReference>
<dbReference type="PROSITE" id="PS00092">
    <property type="entry name" value="N6_MTASE"/>
    <property type="match status" value="1"/>
</dbReference>
<dbReference type="GO" id="GO:0009007">
    <property type="term" value="F:site-specific DNA-methyltransferase (adenine-specific) activity"/>
    <property type="evidence" value="ECO:0007669"/>
    <property type="project" value="UniProtKB-EC"/>
</dbReference>
<evidence type="ECO:0000256" key="6">
    <source>
        <dbReference type="ARBA" id="ARBA00047942"/>
    </source>
</evidence>
<dbReference type="Gene3D" id="3.40.50.150">
    <property type="entry name" value="Vaccinia Virus protein VP39"/>
    <property type="match status" value="1"/>
</dbReference>
<dbReference type="InterPro" id="IPR054520">
    <property type="entry name" value="M_Eco57I_C"/>
</dbReference>
<organism evidence="10 11">
    <name type="scientific">Halorubrum cibi</name>
    <dbReference type="NCBI Taxonomy" id="413815"/>
    <lineage>
        <taxon>Archaea</taxon>
        <taxon>Methanobacteriati</taxon>
        <taxon>Methanobacteriota</taxon>
        <taxon>Stenosarchaea group</taxon>
        <taxon>Halobacteria</taxon>
        <taxon>Halobacteriales</taxon>
        <taxon>Haloferacaceae</taxon>
        <taxon>Halorubrum</taxon>
    </lineage>
</organism>
<dbReference type="InterPro" id="IPR050953">
    <property type="entry name" value="N4_N6_ade-DNA_methylase"/>
</dbReference>
<dbReference type="PRINTS" id="PR00507">
    <property type="entry name" value="N12N6MTFRASE"/>
</dbReference>
<gene>
    <name evidence="10" type="ORF">SAMN06264867_107133</name>
</gene>
<protein>
    <recommendedName>
        <fullName evidence="2">site-specific DNA-methyltransferase (adenine-specific)</fullName>
        <ecNumber evidence="2">2.1.1.72</ecNumber>
    </recommendedName>
</protein>
<evidence type="ECO:0000256" key="7">
    <source>
        <dbReference type="SAM" id="MobiDB-lite"/>
    </source>
</evidence>
<dbReference type="InterPro" id="IPR002052">
    <property type="entry name" value="DNA_methylase_N6_adenine_CS"/>
</dbReference>
<dbReference type="OrthoDB" id="45790at2157"/>
<accession>A0A521DMD5</accession>
<evidence type="ECO:0000259" key="8">
    <source>
        <dbReference type="Pfam" id="PF07669"/>
    </source>
</evidence>
<evidence type="ECO:0000256" key="2">
    <source>
        <dbReference type="ARBA" id="ARBA00011900"/>
    </source>
</evidence>
<feature type="region of interest" description="Disordered" evidence="7">
    <location>
        <begin position="1"/>
        <end position="60"/>
    </location>
</feature>
<evidence type="ECO:0000313" key="11">
    <source>
        <dbReference type="Proteomes" id="UP000319712"/>
    </source>
</evidence>
<dbReference type="RefSeq" id="WP_142986946.1">
    <property type="nucleotide sequence ID" value="NZ_FXTD01000007.1"/>
</dbReference>
<feature type="domain" description="Type II methyltransferase M.TaqI-like" evidence="8">
    <location>
        <begin position="310"/>
        <end position="402"/>
    </location>
</feature>
<dbReference type="SUPFAM" id="SSF53335">
    <property type="entry name" value="S-adenosyl-L-methionine-dependent methyltransferases"/>
    <property type="match status" value="1"/>
</dbReference>
<name>A0A521DMD5_9EURY</name>
<reference evidence="10 11" key="1">
    <citation type="submission" date="2017-05" db="EMBL/GenBank/DDBJ databases">
        <authorList>
            <person name="Varghese N."/>
            <person name="Submissions S."/>
        </authorList>
    </citation>
    <scope>NUCLEOTIDE SEQUENCE [LARGE SCALE GENOMIC DNA]</scope>
    <source>
        <strain evidence="10 11">DSM 19504</strain>
    </source>
</reference>
<feature type="compositionally biased region" description="Polar residues" evidence="7">
    <location>
        <begin position="45"/>
        <end position="55"/>
    </location>
</feature>
<evidence type="ECO:0000256" key="1">
    <source>
        <dbReference type="ARBA" id="ARBA00006594"/>
    </source>
</evidence>